<dbReference type="AlphaFoldDB" id="A0A967F0L5"/>
<sequence length="396" mass="43620">MTTTVQTAEIWPTWRSRFPAAERQIYLNVGSRGVISNASKAAADRMIEGHWLSDMAKSERKPMLDRCRTQFAELVKASNPNEIAVLKNVSEGLNSIATALPWEAGDNVVLTPELEHGNNIYLWLALRDRGVEMREVPHKNGHIDAERMAEAIDERTRLVTASSVSLTPCFRTDLRSIGLAAREKGAFFLIDCVQSCGVLDIDVNDVCADGLATSTSKGLLGLMGLGFLYVNAEWNDRLRPAFVARHSVMHSGHESEFEGTGFTYAPDATRFEIGNYNWTGIAVADVALGEILEIGTPAIERHVLALADRLREGFAELGLKVSMAEPSTRRSHLVTVGEMGLGDTYTTGDERLNRIARALEAQGARFSIRRGMLRFGFHLYNNASDVERVLAIAKDA</sequence>
<organism evidence="3 4">
    <name type="scientific">Pelagibius litoralis</name>
    <dbReference type="NCBI Taxonomy" id="374515"/>
    <lineage>
        <taxon>Bacteria</taxon>
        <taxon>Pseudomonadati</taxon>
        <taxon>Pseudomonadota</taxon>
        <taxon>Alphaproteobacteria</taxon>
        <taxon>Rhodospirillales</taxon>
        <taxon>Rhodovibrionaceae</taxon>
        <taxon>Pelagibius</taxon>
    </lineage>
</organism>
<dbReference type="Gene3D" id="3.40.640.10">
    <property type="entry name" value="Type I PLP-dependent aspartate aminotransferase-like (Major domain)"/>
    <property type="match status" value="1"/>
</dbReference>
<feature type="domain" description="Aminotransferase class V" evidence="2">
    <location>
        <begin position="61"/>
        <end position="389"/>
    </location>
</feature>
<accession>A0A967F0L5</accession>
<proteinExistence type="predicted"/>
<dbReference type="EMBL" id="JAAQPH010000017">
    <property type="protein sequence ID" value="NIA70953.1"/>
    <property type="molecule type" value="Genomic_DNA"/>
</dbReference>
<dbReference type="InterPro" id="IPR015424">
    <property type="entry name" value="PyrdxlP-dep_Trfase"/>
</dbReference>
<comment type="caution">
    <text evidence="3">The sequence shown here is derived from an EMBL/GenBank/DDBJ whole genome shotgun (WGS) entry which is preliminary data.</text>
</comment>
<evidence type="ECO:0000259" key="2">
    <source>
        <dbReference type="Pfam" id="PF00266"/>
    </source>
</evidence>
<reference evidence="3" key="1">
    <citation type="submission" date="2020-03" db="EMBL/GenBank/DDBJ databases">
        <title>Genome of Pelagibius litoralis DSM 21314T.</title>
        <authorList>
            <person name="Wang G."/>
        </authorList>
    </citation>
    <scope>NUCLEOTIDE SEQUENCE</scope>
    <source>
        <strain evidence="3">DSM 21314</strain>
    </source>
</reference>
<protein>
    <submittedName>
        <fullName evidence="3">Aminotransferase class V-fold PLP-dependent enzyme</fullName>
    </submittedName>
</protein>
<name>A0A967F0L5_9PROT</name>
<dbReference type="InterPro" id="IPR000192">
    <property type="entry name" value="Aminotrans_V_dom"/>
</dbReference>
<dbReference type="GO" id="GO:0008483">
    <property type="term" value="F:transaminase activity"/>
    <property type="evidence" value="ECO:0007669"/>
    <property type="project" value="UniProtKB-KW"/>
</dbReference>
<evidence type="ECO:0000313" key="3">
    <source>
        <dbReference type="EMBL" id="NIA70953.1"/>
    </source>
</evidence>
<evidence type="ECO:0000256" key="1">
    <source>
        <dbReference type="ARBA" id="ARBA00022898"/>
    </source>
</evidence>
<dbReference type="InterPro" id="IPR015422">
    <property type="entry name" value="PyrdxlP-dep_Trfase_small"/>
</dbReference>
<dbReference type="InterPro" id="IPR015421">
    <property type="entry name" value="PyrdxlP-dep_Trfase_major"/>
</dbReference>
<keyword evidence="1" id="KW-0663">Pyridoxal phosphate</keyword>
<dbReference type="SUPFAM" id="SSF53383">
    <property type="entry name" value="PLP-dependent transferases"/>
    <property type="match status" value="1"/>
</dbReference>
<keyword evidence="3" id="KW-0032">Aminotransferase</keyword>
<dbReference type="RefSeq" id="WP_167228079.1">
    <property type="nucleotide sequence ID" value="NZ_JAAQPH010000017.1"/>
</dbReference>
<dbReference type="PANTHER" id="PTHR43586">
    <property type="entry name" value="CYSTEINE DESULFURASE"/>
    <property type="match status" value="1"/>
</dbReference>
<dbReference type="Pfam" id="PF00266">
    <property type="entry name" value="Aminotran_5"/>
    <property type="match status" value="1"/>
</dbReference>
<dbReference type="PANTHER" id="PTHR43586:SF15">
    <property type="entry name" value="BLR3095 PROTEIN"/>
    <property type="match status" value="1"/>
</dbReference>
<dbReference type="Proteomes" id="UP000761264">
    <property type="component" value="Unassembled WGS sequence"/>
</dbReference>
<keyword evidence="3" id="KW-0808">Transferase</keyword>
<dbReference type="Gene3D" id="3.90.1150.10">
    <property type="entry name" value="Aspartate Aminotransferase, domain 1"/>
    <property type="match status" value="1"/>
</dbReference>
<keyword evidence="4" id="KW-1185">Reference proteome</keyword>
<evidence type="ECO:0000313" key="4">
    <source>
        <dbReference type="Proteomes" id="UP000761264"/>
    </source>
</evidence>
<gene>
    <name evidence="3" type="ORF">HBA54_20335</name>
</gene>